<evidence type="ECO:0008006" key="3">
    <source>
        <dbReference type="Google" id="ProtNLM"/>
    </source>
</evidence>
<sequence>MKHHDNISRKTILTLYLSFSILFTFILSVETNVNVSTTTNSSTTDDKSSPSPSLLSQGTVTIITYSIISLMFGIPILTFLACIYHMKGSAPCDFKAAFCSCC</sequence>
<keyword evidence="1" id="KW-0472">Membrane</keyword>
<keyword evidence="1" id="KW-0812">Transmembrane</keyword>
<protein>
    <recommendedName>
        <fullName evidence="3">Transmembrane protein</fullName>
    </recommendedName>
</protein>
<feature type="transmembrane region" description="Helical" evidence="1">
    <location>
        <begin position="62"/>
        <end position="84"/>
    </location>
</feature>
<dbReference type="EMBL" id="MN739006">
    <property type="protein sequence ID" value="QHT34717.1"/>
    <property type="molecule type" value="Genomic_DNA"/>
</dbReference>
<keyword evidence="1" id="KW-1133">Transmembrane helix</keyword>
<reference evidence="2" key="1">
    <citation type="journal article" date="2020" name="Nature">
        <title>Giant virus diversity and host interactions through global metagenomics.</title>
        <authorList>
            <person name="Schulz F."/>
            <person name="Roux S."/>
            <person name="Paez-Espino D."/>
            <person name="Jungbluth S."/>
            <person name="Walsh D.A."/>
            <person name="Denef V.J."/>
            <person name="McMahon K.D."/>
            <person name="Konstantinidis K.T."/>
            <person name="Eloe-Fadrosh E.A."/>
            <person name="Kyrpides N.C."/>
            <person name="Woyke T."/>
        </authorList>
    </citation>
    <scope>NUCLEOTIDE SEQUENCE</scope>
    <source>
        <strain evidence="2">GVMAG-M-3300009163-63</strain>
    </source>
</reference>
<name>A0A6C0EZW2_9ZZZZ</name>
<feature type="transmembrane region" description="Helical" evidence="1">
    <location>
        <begin position="12"/>
        <end position="29"/>
    </location>
</feature>
<evidence type="ECO:0000313" key="2">
    <source>
        <dbReference type="EMBL" id="QHT34717.1"/>
    </source>
</evidence>
<evidence type="ECO:0000256" key="1">
    <source>
        <dbReference type="SAM" id="Phobius"/>
    </source>
</evidence>
<dbReference type="AlphaFoldDB" id="A0A6C0EZW2"/>
<proteinExistence type="predicted"/>
<organism evidence="2">
    <name type="scientific">viral metagenome</name>
    <dbReference type="NCBI Taxonomy" id="1070528"/>
    <lineage>
        <taxon>unclassified sequences</taxon>
        <taxon>metagenomes</taxon>
        <taxon>organismal metagenomes</taxon>
    </lineage>
</organism>
<accession>A0A6C0EZW2</accession>